<protein>
    <submittedName>
        <fullName evidence="2">Uncharacterized protein</fullName>
    </submittedName>
</protein>
<organism evidence="2 3">
    <name type="scientific">Caerostris extrusa</name>
    <name type="common">Bark spider</name>
    <name type="synonym">Caerostris bankana</name>
    <dbReference type="NCBI Taxonomy" id="172846"/>
    <lineage>
        <taxon>Eukaryota</taxon>
        <taxon>Metazoa</taxon>
        <taxon>Ecdysozoa</taxon>
        <taxon>Arthropoda</taxon>
        <taxon>Chelicerata</taxon>
        <taxon>Arachnida</taxon>
        <taxon>Araneae</taxon>
        <taxon>Araneomorphae</taxon>
        <taxon>Entelegynae</taxon>
        <taxon>Araneoidea</taxon>
        <taxon>Araneidae</taxon>
        <taxon>Caerostris</taxon>
    </lineage>
</organism>
<proteinExistence type="predicted"/>
<accession>A0AAV4TTH4</accession>
<name>A0AAV4TTH4_CAEEX</name>
<evidence type="ECO:0000256" key="1">
    <source>
        <dbReference type="SAM" id="Phobius"/>
    </source>
</evidence>
<evidence type="ECO:0000313" key="3">
    <source>
        <dbReference type="Proteomes" id="UP001054945"/>
    </source>
</evidence>
<dbReference type="AlphaFoldDB" id="A0AAV4TTH4"/>
<keyword evidence="1" id="KW-1133">Transmembrane helix</keyword>
<reference evidence="2 3" key="1">
    <citation type="submission" date="2021-06" db="EMBL/GenBank/DDBJ databases">
        <title>Caerostris extrusa draft genome.</title>
        <authorList>
            <person name="Kono N."/>
            <person name="Arakawa K."/>
        </authorList>
    </citation>
    <scope>NUCLEOTIDE SEQUENCE [LARGE SCALE GENOMIC DNA]</scope>
</reference>
<comment type="caution">
    <text evidence="2">The sequence shown here is derived from an EMBL/GenBank/DDBJ whole genome shotgun (WGS) entry which is preliminary data.</text>
</comment>
<dbReference type="EMBL" id="BPLR01011729">
    <property type="protein sequence ID" value="GIY48592.1"/>
    <property type="molecule type" value="Genomic_DNA"/>
</dbReference>
<gene>
    <name evidence="2" type="ORF">CEXT_152821</name>
</gene>
<keyword evidence="1" id="KW-0472">Membrane</keyword>
<dbReference type="Proteomes" id="UP001054945">
    <property type="component" value="Unassembled WGS sequence"/>
</dbReference>
<sequence>MFSPTNLANFVENYGRERMLMSNNVFVNYRSTMEADKPPPLPTEKHPLLKVLGSLAPSGVANKRLTGSKEVIDVLILQLPSLSCTPRCQWRHRRSRFGIPSRVRTKIRNSVITALFSISSIRVSSGGIVNIVIAILRVKEKKGKYIFPRTVIEFGAWRFHQSVFGKGYDTESGDQSTRNEMRKLPSIIDFLARYLIAAISLPQISLFFSASSLLCGTRLSCTRARKWKIIDS</sequence>
<keyword evidence="1" id="KW-0812">Transmembrane</keyword>
<feature type="transmembrane region" description="Helical" evidence="1">
    <location>
        <begin position="191"/>
        <end position="214"/>
    </location>
</feature>
<evidence type="ECO:0000313" key="2">
    <source>
        <dbReference type="EMBL" id="GIY48592.1"/>
    </source>
</evidence>
<keyword evidence="3" id="KW-1185">Reference proteome</keyword>